<evidence type="ECO:0000313" key="2">
    <source>
        <dbReference type="Proteomes" id="UP000320085"/>
    </source>
</evidence>
<dbReference type="Proteomes" id="UP000320085">
    <property type="component" value="Unassembled WGS sequence"/>
</dbReference>
<evidence type="ECO:0000313" key="1">
    <source>
        <dbReference type="EMBL" id="TQN48695.1"/>
    </source>
</evidence>
<proteinExistence type="predicted"/>
<comment type="caution">
    <text evidence="1">The sequence shown here is derived from an EMBL/GenBank/DDBJ whole genome shotgun (WGS) entry which is preliminary data.</text>
</comment>
<dbReference type="Pfam" id="PF13822">
    <property type="entry name" value="ACC_epsilon"/>
    <property type="match status" value="1"/>
</dbReference>
<dbReference type="AlphaFoldDB" id="A0A543PX97"/>
<dbReference type="InterPro" id="IPR032716">
    <property type="entry name" value="ACC_epsilon"/>
</dbReference>
<dbReference type="GO" id="GO:0004658">
    <property type="term" value="F:propionyl-CoA carboxylase activity"/>
    <property type="evidence" value="ECO:0007669"/>
    <property type="project" value="InterPro"/>
</dbReference>
<dbReference type="RefSeq" id="WP_185747148.1">
    <property type="nucleotide sequence ID" value="NZ_BAAAQC010000006.1"/>
</dbReference>
<dbReference type="GO" id="GO:0003989">
    <property type="term" value="F:acetyl-CoA carboxylase activity"/>
    <property type="evidence" value="ECO:0007669"/>
    <property type="project" value="InterPro"/>
</dbReference>
<gene>
    <name evidence="1" type="ORF">FHX52_1838</name>
</gene>
<organism evidence="1 2">
    <name type="scientific">Humibacillus xanthopallidus</name>
    <dbReference type="NCBI Taxonomy" id="412689"/>
    <lineage>
        <taxon>Bacteria</taxon>
        <taxon>Bacillati</taxon>
        <taxon>Actinomycetota</taxon>
        <taxon>Actinomycetes</taxon>
        <taxon>Micrococcales</taxon>
        <taxon>Intrasporangiaceae</taxon>
        <taxon>Humibacillus</taxon>
    </lineage>
</organism>
<accession>A0A543PX97</accession>
<name>A0A543PX97_9MICO</name>
<dbReference type="EMBL" id="VFQF01000001">
    <property type="protein sequence ID" value="TQN48695.1"/>
    <property type="molecule type" value="Genomic_DNA"/>
</dbReference>
<protein>
    <submittedName>
        <fullName evidence="1">Acyl-CoA carboxylase epsilon subunit-like protein</fullName>
    </submittedName>
</protein>
<reference evidence="1 2" key="1">
    <citation type="submission" date="2019-06" db="EMBL/GenBank/DDBJ databases">
        <title>Sequencing the genomes of 1000 actinobacteria strains.</title>
        <authorList>
            <person name="Klenk H.-P."/>
        </authorList>
    </citation>
    <scope>NUCLEOTIDE SEQUENCE [LARGE SCALE GENOMIC DNA]</scope>
    <source>
        <strain evidence="1 2">DSM 21776</strain>
    </source>
</reference>
<sequence>MSEANSARSVWVSGNPSAEELAALVVVLSALGGGEESGAGKGRSAWADPAWHLVGPSTRIGGWRASALPR</sequence>